<keyword evidence="3" id="KW-0547">Nucleotide-binding</keyword>
<keyword evidence="4" id="KW-0378">Hydrolase</keyword>
<accession>A0A292ZG05</accession>
<dbReference type="CDD" id="cd18587">
    <property type="entry name" value="ABC_6TM_LapB_like"/>
    <property type="match status" value="1"/>
</dbReference>
<protein>
    <submittedName>
        <fullName evidence="12">Type I secretion system ATPase, LssB family LapB</fullName>
    </submittedName>
</protein>
<dbReference type="InterPro" id="IPR027417">
    <property type="entry name" value="P-loop_NTPase"/>
</dbReference>
<feature type="domain" description="ABC transporter" evidence="9">
    <location>
        <begin position="478"/>
        <end position="713"/>
    </location>
</feature>
<sequence length="719" mass="78181">MADREIGAGRNWIAAIVALAGLKGIGLTEAELTGRLAWSGHEGDPRDELRQAARLSGIQLDLVDVRPDEVPDMMLPALFEMREGVVAVLHRRGADSVLFSVPGLSGQTMLEIPRAEFAEKATGRAGLVEALSTRARDARIDAFLRKSRRSWFWDTVLSDRRGYGEIVLASLFGNLLTFGTSLFAMQVWDRVIPARSIPTLWVLALGTLMALLLELLLRTSRVVVVDRIGRRADLAISSRIFARALDIRNDARPKSTGAFIAQLRDIEQIRELLTSTTVSALVDLPFIILFLALFTMLAGPLTFVLLAALILIVVPGLLLQIPLGRLAKEGMREAALRNAMLVESIERIDEIKTAQAEPRFQSLWERFTVTGARVGAEQRFFAALFSNWSQTLQQLAYTAVVVAGAYRVMDGDMTMGALIACSILTSRALVLFVPLGQVFTRWQSAKVAIGALNDIMEKPVDHDPEAGLLRRTLLRGNYEIENLLYAYDAESPAVLRIDRLSIRQGERIALLGKIGAGKSTLLRQLSGLARPTSGKLLLDGTSMALINPADIRRETGYLGQGAQLFLGTIRENLLVGAPHASDEDMVAALAVTGGLPLVQNQSQGLDLLLQEGGAGLSGGQRQTLLLARTLLRKGNILLLDEPSAPLDENSERHLVRELNQWLGDRTLIVTTNRSGLLGLVDRIIVIERGAVVMDGPRDKVIATLAGPRAGARVTGGAQA</sequence>
<dbReference type="Gene3D" id="3.40.50.300">
    <property type="entry name" value="P-loop containing nucleotide triphosphate hydrolases"/>
    <property type="match status" value="1"/>
</dbReference>
<evidence type="ECO:0000256" key="5">
    <source>
        <dbReference type="ARBA" id="ARBA00022840"/>
    </source>
</evidence>
<dbReference type="SMART" id="SM00382">
    <property type="entry name" value="AAA"/>
    <property type="match status" value="1"/>
</dbReference>
<dbReference type="InterPro" id="IPR036640">
    <property type="entry name" value="ABC1_TM_sf"/>
</dbReference>
<dbReference type="GO" id="GO:0015421">
    <property type="term" value="F:ABC-type oligopeptide transporter activity"/>
    <property type="evidence" value="ECO:0007669"/>
    <property type="project" value="TreeGrafter"/>
</dbReference>
<evidence type="ECO:0000256" key="2">
    <source>
        <dbReference type="ARBA" id="ARBA00022692"/>
    </source>
</evidence>
<evidence type="ECO:0000256" key="4">
    <source>
        <dbReference type="ARBA" id="ARBA00022801"/>
    </source>
</evidence>
<dbReference type="Pfam" id="PF00005">
    <property type="entry name" value="ABC_tran"/>
    <property type="match status" value="1"/>
</dbReference>
<dbReference type="AlphaFoldDB" id="A0A292ZG05"/>
<dbReference type="PROSITE" id="PS50990">
    <property type="entry name" value="PEPTIDASE_C39"/>
    <property type="match status" value="1"/>
</dbReference>
<dbReference type="GO" id="GO:0005886">
    <property type="term" value="C:plasma membrane"/>
    <property type="evidence" value="ECO:0007669"/>
    <property type="project" value="UniProtKB-SubCell"/>
</dbReference>
<evidence type="ECO:0000256" key="8">
    <source>
        <dbReference type="SAM" id="Phobius"/>
    </source>
</evidence>
<evidence type="ECO:0000313" key="13">
    <source>
        <dbReference type="Proteomes" id="UP000221538"/>
    </source>
</evidence>
<evidence type="ECO:0000313" key="12">
    <source>
        <dbReference type="EMBL" id="GAY21765.1"/>
    </source>
</evidence>
<gene>
    <name evidence="12" type="ORF">SFOMI_2318</name>
</gene>
<evidence type="ECO:0000256" key="1">
    <source>
        <dbReference type="ARBA" id="ARBA00004651"/>
    </source>
</evidence>
<evidence type="ECO:0000256" key="6">
    <source>
        <dbReference type="ARBA" id="ARBA00022989"/>
    </source>
</evidence>
<comment type="caution">
    <text evidence="12">The sequence shown here is derived from an EMBL/GenBank/DDBJ whole genome shotgun (WGS) entry which is preliminary data.</text>
</comment>
<name>A0A292ZG05_SPHSA</name>
<dbReference type="PROSITE" id="PS50929">
    <property type="entry name" value="ABC_TM1F"/>
    <property type="match status" value="1"/>
</dbReference>
<keyword evidence="2 8" id="KW-0812">Transmembrane</keyword>
<feature type="transmembrane region" description="Helical" evidence="8">
    <location>
        <begin position="200"/>
        <end position="217"/>
    </location>
</feature>
<organism evidence="12 13">
    <name type="scientific">Sphingobium fuliginis (strain ATCC 27551)</name>
    <dbReference type="NCBI Taxonomy" id="336203"/>
    <lineage>
        <taxon>Bacteria</taxon>
        <taxon>Pseudomonadati</taxon>
        <taxon>Pseudomonadota</taxon>
        <taxon>Alphaproteobacteria</taxon>
        <taxon>Sphingomonadales</taxon>
        <taxon>Sphingomonadaceae</taxon>
        <taxon>Sphingobium</taxon>
    </lineage>
</organism>
<dbReference type="PROSITE" id="PS50893">
    <property type="entry name" value="ABC_TRANSPORTER_2"/>
    <property type="match status" value="1"/>
</dbReference>
<keyword evidence="7 8" id="KW-0472">Membrane</keyword>
<dbReference type="Gene3D" id="1.20.1560.10">
    <property type="entry name" value="ABC transporter type 1, transmembrane domain"/>
    <property type="match status" value="1"/>
</dbReference>
<evidence type="ECO:0000259" key="10">
    <source>
        <dbReference type="PROSITE" id="PS50929"/>
    </source>
</evidence>
<proteinExistence type="predicted"/>
<evidence type="ECO:0000256" key="3">
    <source>
        <dbReference type="ARBA" id="ARBA00022741"/>
    </source>
</evidence>
<reference evidence="12 13" key="2">
    <citation type="journal article" date="2013" name="Environ. Sci. Technol.">
        <title>The 4-tert-butylphenol-utilizing bacterium Sphingobium fuliginis OMI can degrade bisphenols via phenolic ring hydroxylation and meta-cleavage pathway.</title>
        <authorList>
            <person name="Ogata Y."/>
            <person name="Goda S."/>
            <person name="Toyama T."/>
            <person name="Sei K."/>
            <person name="Ike M."/>
        </authorList>
    </citation>
    <scope>NUCLEOTIDE SEQUENCE [LARGE SCALE GENOMIC DNA]</scope>
    <source>
        <strain evidence="12 13">OMI</strain>
    </source>
</reference>
<keyword evidence="5" id="KW-0067">ATP-binding</keyword>
<dbReference type="GO" id="GO:0005524">
    <property type="term" value="F:ATP binding"/>
    <property type="evidence" value="ECO:0007669"/>
    <property type="project" value="UniProtKB-KW"/>
</dbReference>
<dbReference type="SUPFAM" id="SSF90123">
    <property type="entry name" value="ABC transporter transmembrane region"/>
    <property type="match status" value="1"/>
</dbReference>
<dbReference type="InterPro" id="IPR017750">
    <property type="entry name" value="ATPase_T1SS"/>
</dbReference>
<dbReference type="RefSeq" id="WP_099185997.1">
    <property type="nucleotide sequence ID" value="NZ_BEWI01000031.1"/>
</dbReference>
<evidence type="ECO:0000256" key="7">
    <source>
        <dbReference type="ARBA" id="ARBA00023136"/>
    </source>
</evidence>
<dbReference type="NCBIfam" id="TIGR03375">
    <property type="entry name" value="type_I_sec_LssB"/>
    <property type="match status" value="1"/>
</dbReference>
<dbReference type="Proteomes" id="UP000221538">
    <property type="component" value="Unassembled WGS sequence"/>
</dbReference>
<dbReference type="GO" id="GO:0008233">
    <property type="term" value="F:peptidase activity"/>
    <property type="evidence" value="ECO:0007669"/>
    <property type="project" value="InterPro"/>
</dbReference>
<dbReference type="InterPro" id="IPR003439">
    <property type="entry name" value="ABC_transporter-like_ATP-bd"/>
</dbReference>
<feature type="transmembrane region" description="Helical" evidence="8">
    <location>
        <begin position="417"/>
        <end position="436"/>
    </location>
</feature>
<dbReference type="GO" id="GO:0006508">
    <property type="term" value="P:proteolysis"/>
    <property type="evidence" value="ECO:0007669"/>
    <property type="project" value="InterPro"/>
</dbReference>
<feature type="transmembrane region" description="Helical" evidence="8">
    <location>
        <begin position="303"/>
        <end position="323"/>
    </location>
</feature>
<dbReference type="EMBL" id="BEWI01000031">
    <property type="protein sequence ID" value="GAY21765.1"/>
    <property type="molecule type" value="Genomic_DNA"/>
</dbReference>
<feature type="transmembrane region" description="Helical" evidence="8">
    <location>
        <begin position="166"/>
        <end position="188"/>
    </location>
</feature>
<feature type="domain" description="ABC transmembrane type-1" evidence="10">
    <location>
        <begin position="166"/>
        <end position="444"/>
    </location>
</feature>
<reference evidence="12 13" key="1">
    <citation type="journal article" date="2013" name="Biodegradation">
        <title>Occurrence of 4-tert-butylphenol (4-t-BP) biodegradation in an aquatic sample caused by the presence of Spirodela polyrrhiza and isolation of a 4-t-BP-utilizing bacterium.</title>
        <authorList>
            <person name="Ogata Y."/>
            <person name="Toyama T."/>
            <person name="Yu N."/>
            <person name="Wang X."/>
            <person name="Sei K."/>
            <person name="Ike M."/>
        </authorList>
    </citation>
    <scope>NUCLEOTIDE SEQUENCE [LARGE SCALE GENOMIC DNA]</scope>
    <source>
        <strain evidence="12 13">OMI</strain>
    </source>
</reference>
<dbReference type="InterPro" id="IPR039421">
    <property type="entry name" value="Type_1_exporter"/>
</dbReference>
<dbReference type="Gene3D" id="3.90.70.10">
    <property type="entry name" value="Cysteine proteinases"/>
    <property type="match status" value="1"/>
</dbReference>
<feature type="domain" description="Peptidase C39" evidence="11">
    <location>
        <begin position="5"/>
        <end position="128"/>
    </location>
</feature>
<dbReference type="PANTHER" id="PTHR43394:SF1">
    <property type="entry name" value="ATP-BINDING CASSETTE SUB-FAMILY B MEMBER 10, MITOCHONDRIAL"/>
    <property type="match status" value="1"/>
</dbReference>
<dbReference type="GO" id="GO:0016887">
    <property type="term" value="F:ATP hydrolysis activity"/>
    <property type="evidence" value="ECO:0007669"/>
    <property type="project" value="InterPro"/>
</dbReference>
<evidence type="ECO:0000259" key="11">
    <source>
        <dbReference type="PROSITE" id="PS50990"/>
    </source>
</evidence>
<feature type="transmembrane region" description="Helical" evidence="8">
    <location>
        <begin position="272"/>
        <end position="297"/>
    </location>
</feature>
<dbReference type="InterPro" id="IPR011527">
    <property type="entry name" value="ABC1_TM_dom"/>
</dbReference>
<dbReference type="Pfam" id="PF00664">
    <property type="entry name" value="ABC_membrane"/>
    <property type="match status" value="1"/>
</dbReference>
<comment type="subcellular location">
    <subcellularLocation>
        <location evidence="1">Cell membrane</location>
        <topology evidence="1">Multi-pass membrane protein</topology>
    </subcellularLocation>
</comment>
<keyword evidence="6 8" id="KW-1133">Transmembrane helix</keyword>
<evidence type="ECO:0000259" key="9">
    <source>
        <dbReference type="PROSITE" id="PS50893"/>
    </source>
</evidence>
<dbReference type="PANTHER" id="PTHR43394">
    <property type="entry name" value="ATP-DEPENDENT PERMEASE MDL1, MITOCHONDRIAL"/>
    <property type="match status" value="1"/>
</dbReference>
<dbReference type="InterPro" id="IPR003593">
    <property type="entry name" value="AAA+_ATPase"/>
</dbReference>
<dbReference type="InterPro" id="IPR005074">
    <property type="entry name" value="Peptidase_C39"/>
</dbReference>
<dbReference type="SUPFAM" id="SSF52540">
    <property type="entry name" value="P-loop containing nucleoside triphosphate hydrolases"/>
    <property type="match status" value="1"/>
</dbReference>